<keyword evidence="1 2" id="KW-0808">Transferase</keyword>
<dbReference type="PANTHER" id="PTHR46401:SF2">
    <property type="entry name" value="GLYCOSYLTRANSFERASE WBBK-RELATED"/>
    <property type="match status" value="1"/>
</dbReference>
<dbReference type="BioCyc" id="CNIT1237085:G1324-3031-MONOMER"/>
<dbReference type="Gene3D" id="3.40.50.2000">
    <property type="entry name" value="Glycogen Phosphorylase B"/>
    <property type="match status" value="2"/>
</dbReference>
<evidence type="ECO:0000256" key="1">
    <source>
        <dbReference type="ARBA" id="ARBA00022679"/>
    </source>
</evidence>
<sequence>MVSGEYPPMKGGVSRYTHSLVQALAKKVEVAVATNIAVNNKVAQKGDIDDNFKDGNNTTTIYPLIRKGDKENSDRLLELAFRLKPDIINIQYERGLYEIDTPFHMIQNTLFGTTLDKFYRASPFPTVTTIHTVYPYKEYHKYIRQRAERKAGKLRFLPLPLRAAIRSQIMEQRYRLLLKIVQLSGGIISPARTIHDIVGRGTVIYHGAEPAILTNADYFPLSSMKREEFRKEFGLPAKEMLLLAFGYAGFYKGFDILDNLVLPKDWKLVIKQDRHERGNEHPMQVKNAINLNLGYLDDRILSMLFFACNAIIFPYKLVSISGVMFDALAHGLPFVASELEFFKEFADMGLGIVCKRDAKSFSDAIHYLDENYSQYRRSIEQFGPKLQWRNIADRHIEVYSKNISKRSATLST</sequence>
<gene>
    <name evidence="2" type="ordered locus">Ngar_c30310</name>
</gene>
<dbReference type="EMBL" id="CP002408">
    <property type="protein sequence ID" value="AFU59947.1"/>
    <property type="molecule type" value="Genomic_DNA"/>
</dbReference>
<name>K0IM32_NITGG</name>
<dbReference type="GO" id="GO:0016757">
    <property type="term" value="F:glycosyltransferase activity"/>
    <property type="evidence" value="ECO:0007669"/>
    <property type="project" value="TreeGrafter"/>
</dbReference>
<dbReference type="HOGENOM" id="CLU_009583_41_0_2"/>
<organism evidence="2 3">
    <name type="scientific">Nitrososphaera gargensis (strain Ga9.2)</name>
    <dbReference type="NCBI Taxonomy" id="1237085"/>
    <lineage>
        <taxon>Archaea</taxon>
        <taxon>Nitrososphaerota</taxon>
        <taxon>Nitrososphaeria</taxon>
        <taxon>Nitrososphaerales</taxon>
        <taxon>Nitrososphaeraceae</taxon>
        <taxon>Nitrososphaera</taxon>
    </lineage>
</organism>
<dbReference type="SUPFAM" id="SSF53756">
    <property type="entry name" value="UDP-Glycosyltransferase/glycogen phosphorylase"/>
    <property type="match status" value="1"/>
</dbReference>
<evidence type="ECO:0000313" key="2">
    <source>
        <dbReference type="EMBL" id="AFU59947.1"/>
    </source>
</evidence>
<dbReference type="PANTHER" id="PTHR46401">
    <property type="entry name" value="GLYCOSYLTRANSFERASE WBBK-RELATED"/>
    <property type="match status" value="1"/>
</dbReference>
<dbReference type="Proteomes" id="UP000008037">
    <property type="component" value="Chromosome"/>
</dbReference>
<protein>
    <submittedName>
        <fullName evidence="2">Putative glycosyl transferase group 1</fullName>
    </submittedName>
</protein>
<dbReference type="AlphaFoldDB" id="K0IM32"/>
<evidence type="ECO:0000313" key="3">
    <source>
        <dbReference type="Proteomes" id="UP000008037"/>
    </source>
</evidence>
<keyword evidence="3" id="KW-1185">Reference proteome</keyword>
<reference evidence="2 3" key="1">
    <citation type="journal article" date="2012" name="Environ. Microbiol.">
        <title>The genome of the ammonia-oxidizing Candidatus Nitrososphaera gargensis: insights into metabolic versatility and environmental adaptations.</title>
        <authorList>
            <person name="Spang A."/>
            <person name="Poehlein A."/>
            <person name="Offre P."/>
            <person name="Zumbragel S."/>
            <person name="Haider S."/>
            <person name="Rychlik N."/>
            <person name="Nowka B."/>
            <person name="Schmeisser C."/>
            <person name="Lebedeva E.V."/>
            <person name="Rattei T."/>
            <person name="Bohm C."/>
            <person name="Schmid M."/>
            <person name="Galushko A."/>
            <person name="Hatzenpichler R."/>
            <person name="Weinmaier T."/>
            <person name="Daniel R."/>
            <person name="Schleper C."/>
            <person name="Spieck E."/>
            <person name="Streit W."/>
            <person name="Wagner M."/>
        </authorList>
    </citation>
    <scope>NUCLEOTIDE SEQUENCE [LARGE SCALE GENOMIC DNA]</scope>
    <source>
        <strain evidence="3">Ga9.2</strain>
    </source>
</reference>
<proteinExistence type="predicted"/>
<dbReference type="KEGG" id="nga:Ngar_c30310"/>
<dbReference type="InParanoid" id="K0IM32"/>
<dbReference type="STRING" id="1237085.Ngar_c30310"/>
<accession>K0IM32</accession>